<evidence type="ECO:0000259" key="12">
    <source>
        <dbReference type="SMART" id="SM00872"/>
    </source>
</evidence>
<dbReference type="Pfam" id="PF03746">
    <property type="entry name" value="LamB_YcsF"/>
    <property type="match status" value="1"/>
</dbReference>
<evidence type="ECO:0000313" key="14">
    <source>
        <dbReference type="Proteomes" id="UP001295794"/>
    </source>
</evidence>
<dbReference type="InterPro" id="IPR005501">
    <property type="entry name" value="LamB/YcsF/PxpA-like"/>
</dbReference>
<dbReference type="Pfam" id="PF07748">
    <property type="entry name" value="Glyco_hydro_38C"/>
    <property type="match status" value="1"/>
</dbReference>
<dbReference type="PANTHER" id="PTHR46017:SF1">
    <property type="entry name" value="ALPHA-MANNOSIDASE 2C1"/>
    <property type="match status" value="1"/>
</dbReference>
<dbReference type="GO" id="GO:0030246">
    <property type="term" value="F:carbohydrate binding"/>
    <property type="evidence" value="ECO:0007669"/>
    <property type="project" value="InterPro"/>
</dbReference>
<sequence>MSCHHNHQKSTAAGSAYPTLNPGSGAKWIKSLTRDRINQFNGGHFGDVNLGAVLYERIEGGKNYVDLQVWSAPGRTKPTFAEAMKQEFKPAKKGDSFGPSCSSLLFILTDCSSQSRDEPLVEGYTAYSSERIRPCSRQEVEFDPGCEAMIFDLDGTPVHGITGGYAGDRRVEYIIPAAARKAGVHHFIVESSCNGMFGMQGGAISPPDPNRYFSLASADLVAPNQDAWRLLWDFTTLRELVDTLPGNTPLQNLALTTANSIMNTFDWRNRDSILKAREVAQRVFGQVSKDYEGVYEKGDARPLVWGIGHCHIDTAWLWPYSVTQQKTARSWATQLDLMARYDEHRFTCSQAQQYKWLEQQYPTLFARLSDAVAAKKFHPVGGAWVEHDGNMPSGEAFVRQVLYGQRYFESRFGFRSETGWLPDSFGLSGSLPQIFRGAGMKYFFTQKLSWNNINTFPHSTFNWVGIDGTQVLCHMTPVDTYTAQATVGDVNRAITNHKNLESSDTSLLVFGNGDGGGGPLPKMLENLRRIRAVTNEHRELAPVTMGSSVDEFFAYLEKSSEGGKMLPNWRGELYLEFHRGTYTSHGSIKKGNRHSEILLRDVEHLATIASLIDTKKYKYPKETLDVCWEKVLLNQFHDVLPGSAIGMVYDDAEVLYGEVRKDSEALIDEALDVILGGNVSPASHATALSQLVTYNTTPFARREVVSVGLTRGAGLMKSQVVQMSSDGKEGYAVVQCAAGAGAVSVEALPVTEAWGFTPASVYTNGSDHFVLRNSTVQLTISRGRITSLLDVKSDRELIQKGATGGFVIFEDRPNSWDAWDVEIHHLEKATRLEFANVSVVAQGPLRAAVKAEVLYGKSKMAVTISLDAVSATTKSDSLSFFRFDAWVDWHERHEFLKFELPLDIQSNNATYETQFGWVQRPTHKNTTWDMAQFEVCGHKYADLSEYGYGVALLSESKYGFACTGNVLRMSLLRAATEPDAEQDQGEHTFSWAVMPHKGHFLESDVPQAAYLFNSPLYIRAKANTTATQPLFTVSGAPNVVLETVKRGEDDGPERRTVVLRLYEAMGGHAKAQLRIANGLGVQAAYETNLLEDISEEARLGLKDECGLELKFHGFEVKTVVLVLGEKKNQKRESWVEEKYAQHESPVNALRELFQGYSLYTIADDAALMKTIHLANIACGFHGGDFAIMDRTVLLAKQHGVKVGAHPSLPDRQGFGRREMPSIEPDELKACFVYQIGALEGFLRLHSMRLNHVKPHGAVYGQTARSLPLARAVVAATKAFGGDVGFMGLAGTMHEEACREAGVPFIAEYFADLEYDADGTLLITKIHKPVGVEDVTKRINHLLTHREITTNAGSYISLKSSVDEVSICCHSDTPTKSAGRWGLVGALDDFGHPVANVSQATAISYGLCVRACGTQNEAFNWNIFSQQFTAWLLPYLALVSQLPFGARTRLQNLVSLLLAVGSPTLAAYSLALTVLNGHWIAERFSHLRYPNVRNAVRILSSLQQSPLEVDKNELASLILLPENDEWWDELVVWLNYVHTWSIAAVASILWVVIAYLFTVVDSFTGVLLPFNVEAFIDISAGNTVTYSSLNTNGQAVGSVFLWLLPIVVSWLQISPKCDHDRVHEALRRANKIAYVATPQGEPTHAENVSSKRAIFLRKGSGSIRCDEDCTSPIFNYARFIPWTLSVEEVYCAFREASVKSERNEPVSRDVTWERGDRHHRVKPCNRRGSLPQVAAYILPVSDAFSFGILGSRRNRRPEGMVSRFLLASLLTVGLTWGTIGAAILVSYFTPTEGIGCRAGSYIIYGVLSMVVWMLLVASSLIAHFSTPTMSLHGRYLHTATTRALGIASIVIRRVAKMLAALNSVWIVVACLFQFSSFFDRCLCNSSVFSLGSRAFNAIDIRPVDVRGLNVPWIGGVALACGCAIAFMAFGMVHMIITTSRFLKISMVRVRKEKGGPPQGASSVPENKAKDKSNKKSSKNSTTNLEEQVLALGGSKADLELVKSVKGVKGGNAPVADPSLSKDVSEFLKTLNLGSGSADLASAAAVTTTQKKTKHKKATPKPVQSKKADSKDVESAPKSKAGPKKSAPNAVASTSSSAPEKATPKQSKSVKQTKQRKTVEPIVEPPAVEVAEAAESTPKVELPKQVTLDPKSRFIVTPASHWYNVVPTLPLDTAPASATQIATLSTRAASLHETDLQTFQTSSSSNSSASEATFLSKIIQSGTLSDRLSALTLLVQSSPLHNVRALETLKGMAERGKGKGGRDESLKALRCVVDWWVGGGAPGRKLKYFRDQPLTHPSVTDAHLLAWYFEDWLKKYFFSILQILESLSLDPLPYVRTQSLSLISTLLREKPEQEQNLLRLLVNKLGDTEKALCSRASHHLLQLLQTHPSMKAVVVREVMALVLRPVGSSAAAAAAAAPASAAVNKHIRFDDDDEKPKPKPKPKQQEKKPAGNVHARYYATITLNQIVLGPGDKEVALKLIDVYFELFKELLGEGAVPENAEAEPEAKEEDEKKADKHGRIRDHQKGKGKGKQTEIRGAAGFAEVEDENSKLVSAILTGVNRALPFAKMEAGESALSKHIDTLFLITHTSTFNISLQALVLIQQISTSLESSAGSSSSPNSIADRYYRTLYSSLHDPRLAMSSKQAMYLNLLFKSIKADAPNTDRVKAIVRRFVQVLVSGGSGATEFVAGGLFLLGELFSSVPGLRSMLSGGNAAEESYDPKKRDPRYAHASASPLWELTPLLHHYHPAVSLHARQLLAGQHLTASADLSLNTTSHFLDRFVYKNPKQVKPSENSHMVGKGKGSSAMQPAASGLESGVKLMKGEMTGLEGRVNDETFLRRKESDVPVDQLFYYKFFTRKSAKDKGKTKADQEDEDEDGDEAEADDHEDDDDDEADSGEEMDLTGDEAKENGQDDEDDNDGDEMSELDEDEVWKAMKASMPKADGDEDLLDDSDVDIDDDEELDLSALNGDSDEMDDDSEAANSADADSDDALSFAEGSDNEDLISLDGEGGLIEYDGGSDDEEEWGGISGDANTKKRKRDEDASASKRKKKRSLPTFASYEDYAKMIEDGPEDYI</sequence>
<protein>
    <recommendedName>
        <fullName evidence="9">Alpha-mannosidase</fullName>
        <ecNumber evidence="4">3.2.1.24</ecNumber>
    </recommendedName>
</protein>
<evidence type="ECO:0000256" key="9">
    <source>
        <dbReference type="ARBA" id="ARBA00071615"/>
    </source>
</evidence>
<dbReference type="Pfam" id="PF17677">
    <property type="entry name" value="Glyco_hydro38C2"/>
    <property type="match status" value="1"/>
</dbReference>
<organism evidence="13 14">
    <name type="scientific">Mycena citricolor</name>
    <dbReference type="NCBI Taxonomy" id="2018698"/>
    <lineage>
        <taxon>Eukaryota</taxon>
        <taxon>Fungi</taxon>
        <taxon>Dikarya</taxon>
        <taxon>Basidiomycota</taxon>
        <taxon>Agaricomycotina</taxon>
        <taxon>Agaricomycetes</taxon>
        <taxon>Agaricomycetidae</taxon>
        <taxon>Agaricales</taxon>
        <taxon>Marasmiineae</taxon>
        <taxon>Mycenaceae</taxon>
        <taxon>Mycena</taxon>
    </lineage>
</organism>
<dbReference type="InterPro" id="IPR011330">
    <property type="entry name" value="Glyco_hydro/deAcase_b/a-brl"/>
</dbReference>
<gene>
    <name evidence="13" type="ORF">MYCIT1_LOCUS31733</name>
</gene>
<dbReference type="CDD" id="cd10812">
    <property type="entry name" value="GH38N_AMII_ScAms1_like"/>
    <property type="match status" value="1"/>
</dbReference>
<keyword evidence="11" id="KW-0812">Transmembrane</keyword>
<dbReference type="Pfam" id="PF01074">
    <property type="entry name" value="Glyco_hydro_38N"/>
    <property type="match status" value="1"/>
</dbReference>
<evidence type="ECO:0000313" key="13">
    <source>
        <dbReference type="EMBL" id="CAK5280962.1"/>
    </source>
</evidence>
<dbReference type="InterPro" id="IPR016024">
    <property type="entry name" value="ARM-type_fold"/>
</dbReference>
<dbReference type="EC" id="3.2.1.24" evidence="4"/>
<dbReference type="InterPro" id="IPR015341">
    <property type="entry name" value="Glyco_hydro_38_cen"/>
</dbReference>
<feature type="compositionally biased region" description="Basic residues" evidence="10">
    <location>
        <begin position="2513"/>
        <end position="2528"/>
    </location>
</feature>
<dbReference type="Gene3D" id="1.20.1270.50">
    <property type="entry name" value="Glycoside hydrolase family 38, central domain"/>
    <property type="match status" value="1"/>
</dbReference>
<dbReference type="InterPro" id="IPR041147">
    <property type="entry name" value="GH38_C"/>
</dbReference>
<comment type="similarity">
    <text evidence="2">Belongs to the CBF/MAK21 family.</text>
</comment>
<keyword evidence="11" id="KW-0472">Membrane</keyword>
<dbReference type="Gene3D" id="3.20.110.10">
    <property type="entry name" value="Glycoside hydrolase 38, N terminal domain"/>
    <property type="match status" value="1"/>
</dbReference>
<feature type="compositionally biased region" description="Acidic residues" evidence="10">
    <location>
        <begin position="2967"/>
        <end position="2976"/>
    </location>
</feature>
<feature type="compositionally biased region" description="Acidic residues" evidence="10">
    <location>
        <begin position="2909"/>
        <end position="2927"/>
    </location>
</feature>
<dbReference type="Proteomes" id="UP001295794">
    <property type="component" value="Unassembled WGS sequence"/>
</dbReference>
<evidence type="ECO:0000256" key="5">
    <source>
        <dbReference type="ARBA" id="ARBA00022723"/>
    </source>
</evidence>
<feature type="compositionally biased region" description="Polar residues" evidence="10">
    <location>
        <begin position="2089"/>
        <end position="2108"/>
    </location>
</feature>
<evidence type="ECO:0000256" key="6">
    <source>
        <dbReference type="ARBA" id="ARBA00022801"/>
    </source>
</evidence>
<feature type="compositionally biased region" description="Acidic residues" evidence="10">
    <location>
        <begin position="2868"/>
        <end position="2901"/>
    </location>
</feature>
<keyword evidence="14" id="KW-1185">Reference proteome</keyword>
<evidence type="ECO:0000256" key="11">
    <source>
        <dbReference type="SAM" id="Phobius"/>
    </source>
</evidence>
<dbReference type="InterPro" id="IPR000602">
    <property type="entry name" value="Glyco_hydro_38_N"/>
</dbReference>
<feature type="transmembrane region" description="Helical" evidence="11">
    <location>
        <begin position="1427"/>
        <end position="1445"/>
    </location>
</feature>
<dbReference type="SUPFAM" id="SSF88713">
    <property type="entry name" value="Glycoside hydrolase/deacetylase"/>
    <property type="match status" value="2"/>
</dbReference>
<dbReference type="Pfam" id="PF03914">
    <property type="entry name" value="CBF"/>
    <property type="match status" value="1"/>
</dbReference>
<dbReference type="FunFam" id="1.20.1270.50:FF:000004">
    <property type="entry name" value="alpha-mannosidase 2C1 isoform X1"/>
    <property type="match status" value="1"/>
</dbReference>
<dbReference type="GO" id="GO:0046872">
    <property type="term" value="F:metal ion binding"/>
    <property type="evidence" value="ECO:0007669"/>
    <property type="project" value="UniProtKB-KW"/>
</dbReference>
<dbReference type="InterPro" id="IPR037094">
    <property type="entry name" value="Glyco_hydro_38_cen_sf"/>
</dbReference>
<feature type="region of interest" description="Disordered" evidence="10">
    <location>
        <begin position="2860"/>
        <end position="3049"/>
    </location>
</feature>
<evidence type="ECO:0000256" key="3">
    <source>
        <dbReference type="ARBA" id="ARBA00009792"/>
    </source>
</evidence>
<name>A0AAD2Q701_9AGAR</name>
<dbReference type="GO" id="GO:0004559">
    <property type="term" value="F:alpha-mannosidase activity"/>
    <property type="evidence" value="ECO:0007669"/>
    <property type="project" value="UniProtKB-EC"/>
</dbReference>
<feature type="domain" description="Glycoside hydrolase family 38 central" evidence="12">
    <location>
        <begin position="576"/>
        <end position="656"/>
    </location>
</feature>
<reference evidence="13" key="1">
    <citation type="submission" date="2023-11" db="EMBL/GenBank/DDBJ databases">
        <authorList>
            <person name="De Vega J J."/>
            <person name="De Vega J J."/>
        </authorList>
    </citation>
    <scope>NUCLEOTIDE SEQUENCE</scope>
</reference>
<keyword evidence="5" id="KW-0479">Metal-binding</keyword>
<feature type="compositionally biased region" description="Low complexity" evidence="10">
    <location>
        <begin position="2977"/>
        <end position="2993"/>
    </location>
</feature>
<comment type="function">
    <text evidence="8">Degrades free oligosaccharides in the vacuole.</text>
</comment>
<dbReference type="SMART" id="SM00872">
    <property type="entry name" value="Alpha-mann_mid"/>
    <property type="match status" value="1"/>
</dbReference>
<dbReference type="InterPro" id="IPR011013">
    <property type="entry name" value="Gal_mutarotase_sf_dom"/>
</dbReference>
<feature type="transmembrane region" description="Helical" evidence="11">
    <location>
        <begin position="1763"/>
        <end position="1788"/>
    </location>
</feature>
<feature type="compositionally biased region" description="Acidic residues" evidence="10">
    <location>
        <begin position="2941"/>
        <end position="2960"/>
    </location>
</feature>
<proteinExistence type="inferred from homology"/>
<dbReference type="SUPFAM" id="SSF88688">
    <property type="entry name" value="Families 57/38 glycoside transferase middle domain"/>
    <property type="match status" value="1"/>
</dbReference>
<dbReference type="SUPFAM" id="SSF48371">
    <property type="entry name" value="ARM repeat"/>
    <property type="match status" value="1"/>
</dbReference>
<dbReference type="InterPro" id="IPR027291">
    <property type="entry name" value="Glyco_hydro_38_N_sf"/>
</dbReference>
<dbReference type="InterPro" id="IPR005612">
    <property type="entry name" value="CCAAT-binding_factor"/>
</dbReference>
<dbReference type="GO" id="GO:0000329">
    <property type="term" value="C:fungal-type vacuole membrane"/>
    <property type="evidence" value="ECO:0007669"/>
    <property type="project" value="TreeGrafter"/>
</dbReference>
<feature type="region of interest" description="Disordered" evidence="10">
    <location>
        <begin position="2786"/>
        <end position="2807"/>
    </location>
</feature>
<feature type="region of interest" description="Disordered" evidence="10">
    <location>
        <begin position="2423"/>
        <end position="2450"/>
    </location>
</feature>
<evidence type="ECO:0000256" key="2">
    <source>
        <dbReference type="ARBA" id="ARBA00007797"/>
    </source>
</evidence>
<feature type="compositionally biased region" description="Low complexity" evidence="10">
    <location>
        <begin position="2076"/>
        <end position="2086"/>
    </location>
</feature>
<comment type="catalytic activity">
    <reaction evidence="1">
        <text>Hydrolysis of terminal, non-reducing alpha-D-mannose residues in alpha-D-mannosides.</text>
        <dbReference type="EC" id="3.2.1.24"/>
    </reaction>
</comment>
<dbReference type="InterPro" id="IPR028995">
    <property type="entry name" value="Glyco_hydro_57/38_cen_sf"/>
</dbReference>
<feature type="compositionally biased region" description="Basic and acidic residues" evidence="10">
    <location>
        <begin position="2064"/>
        <end position="2075"/>
    </location>
</feature>
<dbReference type="GO" id="GO:0006013">
    <property type="term" value="P:mannose metabolic process"/>
    <property type="evidence" value="ECO:0007669"/>
    <property type="project" value="InterPro"/>
</dbReference>
<dbReference type="Pfam" id="PF22907">
    <property type="entry name" value="Ams1-like_1st"/>
    <property type="match status" value="1"/>
</dbReference>
<feature type="region of interest" description="Disordered" evidence="10">
    <location>
        <begin position="1951"/>
        <end position="1982"/>
    </location>
</feature>
<dbReference type="FunFam" id="3.20.110.10:FF:000002">
    <property type="entry name" value="alpha-mannosidase 2C1 isoform X1"/>
    <property type="match status" value="1"/>
</dbReference>
<dbReference type="InterPro" id="IPR054723">
    <property type="entry name" value="Ams1-like_N"/>
</dbReference>
<dbReference type="FunFam" id="2.70.98.30:FF:000001">
    <property type="entry name" value="alpha-mannosidase 2C1 isoform X2"/>
    <property type="match status" value="1"/>
</dbReference>
<dbReference type="Gene3D" id="2.70.98.30">
    <property type="entry name" value="Golgi alpha-mannosidase II, domain 4"/>
    <property type="match status" value="1"/>
</dbReference>
<evidence type="ECO:0000256" key="4">
    <source>
        <dbReference type="ARBA" id="ARBA00012752"/>
    </source>
</evidence>
<evidence type="ECO:0000256" key="10">
    <source>
        <dbReference type="SAM" id="MobiDB-lite"/>
    </source>
</evidence>
<comment type="caution">
    <text evidence="13">The sequence shown here is derived from an EMBL/GenBank/DDBJ whole genome shotgun (WGS) entry which is preliminary data.</text>
</comment>
<dbReference type="Gene3D" id="3.20.20.370">
    <property type="entry name" value="Glycoside hydrolase/deacetylase"/>
    <property type="match status" value="1"/>
</dbReference>
<dbReference type="PANTHER" id="PTHR46017">
    <property type="entry name" value="ALPHA-MANNOSIDASE 2C1"/>
    <property type="match status" value="1"/>
</dbReference>
<dbReference type="GO" id="GO:0005634">
    <property type="term" value="C:nucleus"/>
    <property type="evidence" value="ECO:0007669"/>
    <property type="project" value="UniProtKB-ARBA"/>
</dbReference>
<feature type="transmembrane region" description="Helical" evidence="11">
    <location>
        <begin position="1539"/>
        <end position="1559"/>
    </location>
</feature>
<dbReference type="EMBL" id="CAVNYO010000441">
    <property type="protein sequence ID" value="CAK5280962.1"/>
    <property type="molecule type" value="Genomic_DNA"/>
</dbReference>
<feature type="transmembrane region" description="Helical" evidence="11">
    <location>
        <begin position="1800"/>
        <end position="1823"/>
    </location>
</feature>
<feature type="transmembrane region" description="Helical" evidence="11">
    <location>
        <begin position="1452"/>
        <end position="1474"/>
    </location>
</feature>
<dbReference type="Pfam" id="PF09261">
    <property type="entry name" value="Alpha-mann_mid"/>
    <property type="match status" value="1"/>
</dbReference>
<accession>A0AAD2Q701</accession>
<dbReference type="SUPFAM" id="SSF74650">
    <property type="entry name" value="Galactose mutarotase-like"/>
    <property type="match status" value="1"/>
</dbReference>
<feature type="region of interest" description="Disordered" evidence="10">
    <location>
        <begin position="2495"/>
        <end position="2532"/>
    </location>
</feature>
<evidence type="ECO:0000256" key="1">
    <source>
        <dbReference type="ARBA" id="ARBA00000365"/>
    </source>
</evidence>
<feature type="transmembrane region" description="Helical" evidence="11">
    <location>
        <begin position="1911"/>
        <end position="1935"/>
    </location>
</feature>
<dbReference type="GO" id="GO:0009313">
    <property type="term" value="P:oligosaccharide catabolic process"/>
    <property type="evidence" value="ECO:0007669"/>
    <property type="project" value="TreeGrafter"/>
</dbReference>
<feature type="region of interest" description="Disordered" evidence="10">
    <location>
        <begin position="2046"/>
        <end position="2122"/>
    </location>
</feature>
<dbReference type="InterPro" id="IPR011682">
    <property type="entry name" value="Glyco_hydro_38_C"/>
</dbReference>
<comment type="similarity">
    <text evidence="3">Belongs to the glycosyl hydrolase 38 family.</text>
</comment>
<keyword evidence="7" id="KW-0326">Glycosidase</keyword>
<evidence type="ECO:0000256" key="7">
    <source>
        <dbReference type="ARBA" id="ARBA00023295"/>
    </source>
</evidence>
<evidence type="ECO:0000256" key="8">
    <source>
        <dbReference type="ARBA" id="ARBA00054985"/>
    </source>
</evidence>
<keyword evidence="11" id="KW-1133">Transmembrane helix</keyword>
<keyword evidence="6" id="KW-0378">Hydrolase</keyword>